<reference evidence="1 2" key="1">
    <citation type="journal article" date="2021" name="Int. J. Syst. Evol. Microbiol.">
        <title>Lentilactobacillus fungorum sp. nov., isolated from spent mushroom substrates.</title>
        <authorList>
            <person name="Tohno M."/>
            <person name="Tanizawa Y."/>
            <person name="Kojima Y."/>
            <person name="Sakamoto M."/>
            <person name="Ohkuma M."/>
            <person name="Kobayashi H."/>
        </authorList>
    </citation>
    <scope>NUCLEOTIDE SEQUENCE [LARGE SCALE GENOMIC DNA]</scope>
    <source>
        <strain evidence="1 2">YK48G</strain>
    </source>
</reference>
<dbReference type="Gene3D" id="1.10.3290.10">
    <property type="entry name" value="Fido-like domain"/>
    <property type="match status" value="1"/>
</dbReference>
<comment type="caution">
    <text evidence="1">The sequence shown here is derived from an EMBL/GenBank/DDBJ whole genome shotgun (WGS) entry which is preliminary data.</text>
</comment>
<gene>
    <name evidence="1" type="ORF">YK48G_12850</name>
</gene>
<keyword evidence="2" id="KW-1185">Reference proteome</keyword>
<evidence type="ECO:0000313" key="2">
    <source>
        <dbReference type="Proteomes" id="UP000604765"/>
    </source>
</evidence>
<dbReference type="RefSeq" id="WP_203629885.1">
    <property type="nucleotide sequence ID" value="NZ_BNJR01000012.1"/>
</dbReference>
<dbReference type="EMBL" id="BNJR01000012">
    <property type="protein sequence ID" value="GHP13860.1"/>
    <property type="molecule type" value="Genomic_DNA"/>
</dbReference>
<protein>
    <recommendedName>
        <fullName evidence="3">Fido domain-containing protein</fullName>
    </recommendedName>
</protein>
<sequence>MDFLDKVTMTHKDNQKLAIKEMINLVYSMSQLAGGRATRQETETIVLGSDVYGLSVADTQLIRRLQRAVELVIRSDQQPSGELLAKMNGLIVSGGPLKSSGLRKMPTKIVGTDHVISAPDEARVDQELQTILAANDSSTFKALKVILYVMGQQLYAAENTVTAFLFANYLLVHGGAGLITITDSALPTFHRLAMAYYSTGNGEPLIKWLYEHCIISD</sequence>
<dbReference type="Proteomes" id="UP000604765">
    <property type="component" value="Unassembled WGS sequence"/>
</dbReference>
<proteinExistence type="predicted"/>
<accession>A0ABQ3VZ65</accession>
<dbReference type="InterPro" id="IPR036597">
    <property type="entry name" value="Fido-like_dom_sf"/>
</dbReference>
<evidence type="ECO:0000313" key="1">
    <source>
        <dbReference type="EMBL" id="GHP13860.1"/>
    </source>
</evidence>
<name>A0ABQ3VZ65_9LACO</name>
<organism evidence="1 2">
    <name type="scientific">Lentilactobacillus fungorum</name>
    <dbReference type="NCBI Taxonomy" id="2201250"/>
    <lineage>
        <taxon>Bacteria</taxon>
        <taxon>Bacillati</taxon>
        <taxon>Bacillota</taxon>
        <taxon>Bacilli</taxon>
        <taxon>Lactobacillales</taxon>
        <taxon>Lactobacillaceae</taxon>
        <taxon>Lentilactobacillus</taxon>
    </lineage>
</organism>
<evidence type="ECO:0008006" key="3">
    <source>
        <dbReference type="Google" id="ProtNLM"/>
    </source>
</evidence>